<gene>
    <name evidence="1" type="ORF">AVEN_218987_1</name>
</gene>
<name>A0A4Y2CC71_ARAVE</name>
<dbReference type="Proteomes" id="UP000499080">
    <property type="component" value="Unassembled WGS sequence"/>
</dbReference>
<proteinExistence type="predicted"/>
<sequence length="79" mass="8901">MTRTTLELTPPSPVCCTTPAGGRLAPRYDLMRNRGINTMDLRISSQEPSGSEAETLPLGHRCLRPVWCRTYNTDIIRRV</sequence>
<dbReference type="AlphaFoldDB" id="A0A4Y2CC71"/>
<protein>
    <submittedName>
        <fullName evidence="1">Uncharacterized protein</fullName>
    </submittedName>
</protein>
<dbReference type="EMBL" id="BGPR01000174">
    <property type="protein sequence ID" value="GBM01869.1"/>
    <property type="molecule type" value="Genomic_DNA"/>
</dbReference>
<evidence type="ECO:0000313" key="1">
    <source>
        <dbReference type="EMBL" id="GBM01869.1"/>
    </source>
</evidence>
<accession>A0A4Y2CC71</accession>
<comment type="caution">
    <text evidence="1">The sequence shown here is derived from an EMBL/GenBank/DDBJ whole genome shotgun (WGS) entry which is preliminary data.</text>
</comment>
<keyword evidence="2" id="KW-1185">Reference proteome</keyword>
<evidence type="ECO:0000313" key="2">
    <source>
        <dbReference type="Proteomes" id="UP000499080"/>
    </source>
</evidence>
<reference evidence="1 2" key="1">
    <citation type="journal article" date="2019" name="Sci. Rep.">
        <title>Orb-weaving spider Araneus ventricosus genome elucidates the spidroin gene catalogue.</title>
        <authorList>
            <person name="Kono N."/>
            <person name="Nakamura H."/>
            <person name="Ohtoshi R."/>
            <person name="Moran D.A.P."/>
            <person name="Shinohara A."/>
            <person name="Yoshida Y."/>
            <person name="Fujiwara M."/>
            <person name="Mori M."/>
            <person name="Tomita M."/>
            <person name="Arakawa K."/>
        </authorList>
    </citation>
    <scope>NUCLEOTIDE SEQUENCE [LARGE SCALE GENOMIC DNA]</scope>
</reference>
<organism evidence="1 2">
    <name type="scientific">Araneus ventricosus</name>
    <name type="common">Orbweaver spider</name>
    <name type="synonym">Epeira ventricosa</name>
    <dbReference type="NCBI Taxonomy" id="182803"/>
    <lineage>
        <taxon>Eukaryota</taxon>
        <taxon>Metazoa</taxon>
        <taxon>Ecdysozoa</taxon>
        <taxon>Arthropoda</taxon>
        <taxon>Chelicerata</taxon>
        <taxon>Arachnida</taxon>
        <taxon>Araneae</taxon>
        <taxon>Araneomorphae</taxon>
        <taxon>Entelegynae</taxon>
        <taxon>Araneoidea</taxon>
        <taxon>Araneidae</taxon>
        <taxon>Araneus</taxon>
    </lineage>
</organism>